<comment type="caution">
    <text evidence="2">The sequence shown here is derived from an EMBL/GenBank/DDBJ whole genome shotgun (WGS) entry which is preliminary data.</text>
</comment>
<protein>
    <submittedName>
        <fullName evidence="2">Uncharacterized protein</fullName>
    </submittedName>
</protein>
<evidence type="ECO:0000256" key="1">
    <source>
        <dbReference type="SAM" id="MobiDB-lite"/>
    </source>
</evidence>
<dbReference type="RefSeq" id="WP_311757382.1">
    <property type="nucleotide sequence ID" value="NZ_JAVRQI010000001.1"/>
</dbReference>
<reference evidence="3" key="1">
    <citation type="submission" date="2023-07" db="EMBL/GenBank/DDBJ databases">
        <title>Characterization of two Paracoccaceae strains isolated from Phycosphere and proposal of Xinfangfangia lacusdiani sp. nov.</title>
        <authorList>
            <person name="Deng Y."/>
            <person name="Zhang Y.Q."/>
        </authorList>
    </citation>
    <scope>NUCLEOTIDE SEQUENCE [LARGE SCALE GENOMIC DNA]</scope>
    <source>
        <strain evidence="3">CPCC 101403</strain>
    </source>
</reference>
<evidence type="ECO:0000313" key="3">
    <source>
        <dbReference type="Proteomes" id="UP001251085"/>
    </source>
</evidence>
<proteinExistence type="predicted"/>
<name>A0ABU3E7S9_9RHOB</name>
<gene>
    <name evidence="2" type="ORF">RM190_00280</name>
</gene>
<organism evidence="2 3">
    <name type="scientific">Paracoccus broussonetiae</name>
    <dbReference type="NCBI Taxonomy" id="3075834"/>
    <lineage>
        <taxon>Bacteria</taxon>
        <taxon>Pseudomonadati</taxon>
        <taxon>Pseudomonadota</taxon>
        <taxon>Alphaproteobacteria</taxon>
        <taxon>Rhodobacterales</taxon>
        <taxon>Paracoccaceae</taxon>
        <taxon>Paracoccus</taxon>
    </lineage>
</organism>
<feature type="region of interest" description="Disordered" evidence="1">
    <location>
        <begin position="47"/>
        <end position="68"/>
    </location>
</feature>
<dbReference type="Proteomes" id="UP001251085">
    <property type="component" value="Unassembled WGS sequence"/>
</dbReference>
<keyword evidence="3" id="KW-1185">Reference proteome</keyword>
<evidence type="ECO:0000313" key="2">
    <source>
        <dbReference type="EMBL" id="MDT1060269.1"/>
    </source>
</evidence>
<accession>A0ABU3E7S9</accession>
<sequence length="68" mass="7403">MASRKGTDGLFRSPAPLTAMDRTTSEARHIIDEQTARRQELTAKLRAERMARDAGANAHAPATKAPET</sequence>
<dbReference type="EMBL" id="JAVRQI010000001">
    <property type="protein sequence ID" value="MDT1060269.1"/>
    <property type="molecule type" value="Genomic_DNA"/>
</dbReference>